<dbReference type="GO" id="GO:0006508">
    <property type="term" value="P:proteolysis"/>
    <property type="evidence" value="ECO:0007669"/>
    <property type="project" value="UniProtKB-KW"/>
</dbReference>
<proteinExistence type="inferred from homology"/>
<dbReference type="InterPro" id="IPR037045">
    <property type="entry name" value="S8pro/Inhibitor_I9_sf"/>
</dbReference>
<dbReference type="InterPro" id="IPR023827">
    <property type="entry name" value="Peptidase_S8_Asp-AS"/>
</dbReference>
<keyword evidence="5" id="KW-0720">Serine protease</keyword>
<feature type="domain" description="Peptidase S8/S53" evidence="6">
    <location>
        <begin position="142"/>
        <end position="582"/>
    </location>
</feature>
<dbReference type="InterPro" id="IPR041469">
    <property type="entry name" value="Subtilisin-like_FN3"/>
</dbReference>
<dbReference type="Pfam" id="PF05922">
    <property type="entry name" value="Inhibitor_I9"/>
    <property type="match status" value="1"/>
</dbReference>
<dbReference type="Gene3D" id="2.60.40.2310">
    <property type="match status" value="1"/>
</dbReference>
<evidence type="ECO:0000256" key="3">
    <source>
        <dbReference type="ARBA" id="ARBA00022729"/>
    </source>
</evidence>
<evidence type="ECO:0000256" key="2">
    <source>
        <dbReference type="ARBA" id="ARBA00022670"/>
    </source>
</evidence>
<evidence type="ECO:0000256" key="5">
    <source>
        <dbReference type="ARBA" id="ARBA00022825"/>
    </source>
</evidence>
<feature type="domain" description="PA" evidence="7">
    <location>
        <begin position="373"/>
        <end position="464"/>
    </location>
</feature>
<dbReference type="PANTHER" id="PTHR10795">
    <property type="entry name" value="PROPROTEIN CONVERTASE SUBTILISIN/KEXIN"/>
    <property type="match status" value="1"/>
</dbReference>
<dbReference type="InterPro" id="IPR010259">
    <property type="entry name" value="S8pro/Inhibitor_I9"/>
</dbReference>
<dbReference type="AlphaFoldDB" id="A0A2P2C4S2"/>
<evidence type="ECO:0000259" key="7">
    <source>
        <dbReference type="Pfam" id="PF02225"/>
    </source>
</evidence>
<dbReference type="InterPro" id="IPR022398">
    <property type="entry name" value="Peptidase_S8_His-AS"/>
</dbReference>
<dbReference type="InterPro" id="IPR045051">
    <property type="entry name" value="SBT"/>
</dbReference>
<reference evidence="10" key="1">
    <citation type="submission" date="2015-08" db="EMBL/GenBank/DDBJ databases">
        <authorList>
            <person name="Babu N.S."/>
            <person name="Beckwith C.J."/>
            <person name="Beseler K.G."/>
            <person name="Brison A."/>
            <person name="Carone J.V."/>
            <person name="Caskin T.P."/>
            <person name="Diamond M."/>
            <person name="Durham M.E."/>
            <person name="Foxe J.M."/>
            <person name="Go M."/>
            <person name="Henderson B.A."/>
            <person name="Jones I.B."/>
            <person name="McGettigan J.A."/>
            <person name="Micheletti S.J."/>
            <person name="Nasrallah M.E."/>
            <person name="Ortiz D."/>
            <person name="Piller C.R."/>
            <person name="Privatt S.R."/>
            <person name="Schneider S.L."/>
            <person name="Sharp S."/>
            <person name="Smith T.C."/>
            <person name="Stanton J.D."/>
            <person name="Ullery H.E."/>
            <person name="Wilson R.J."/>
            <person name="Serrano M.G."/>
            <person name="Buck G."/>
            <person name="Lee V."/>
            <person name="Wang Y."/>
            <person name="Carvalho R."/>
            <person name="Voegtly L."/>
            <person name="Shi R."/>
            <person name="Duckworth R."/>
            <person name="Johnson A."/>
            <person name="Loviza R."/>
            <person name="Walstead R."/>
            <person name="Shah Z."/>
            <person name="Kiflezghi M."/>
            <person name="Wade K."/>
            <person name="Ball S.L."/>
            <person name="Bradley K.W."/>
            <person name="Asai D.J."/>
            <person name="Bowman C.A."/>
            <person name="Russell D.A."/>
            <person name="Pope W.H."/>
            <person name="Jacobs-Sera D."/>
            <person name="Hendrix R.W."/>
            <person name="Hatfull G.F."/>
        </authorList>
    </citation>
    <scope>NUCLEOTIDE SEQUENCE</scope>
</reference>
<dbReference type="InterPro" id="IPR015500">
    <property type="entry name" value="Peptidase_S8_subtilisin-rel"/>
</dbReference>
<keyword evidence="2" id="KW-0645">Protease</keyword>
<evidence type="ECO:0000313" key="10">
    <source>
        <dbReference type="EMBL" id="CUR56990.1"/>
    </source>
</evidence>
<comment type="similarity">
    <text evidence="1">Belongs to the peptidase S8 family.</text>
</comment>
<dbReference type="Pfam" id="PF17766">
    <property type="entry name" value="fn3_6"/>
    <property type="match status" value="1"/>
</dbReference>
<evidence type="ECO:0000259" key="8">
    <source>
        <dbReference type="Pfam" id="PF05922"/>
    </source>
</evidence>
<dbReference type="InterPro" id="IPR036852">
    <property type="entry name" value="Peptidase_S8/S53_dom_sf"/>
</dbReference>
<protein>
    <submittedName>
        <fullName evidence="10">Putative Cucumisin</fullName>
        <ecNumber evidence="10">3.4.21.25</ecNumber>
    </submittedName>
</protein>
<dbReference type="PRINTS" id="PR00723">
    <property type="entry name" value="SUBTILISIN"/>
</dbReference>
<dbReference type="EMBL" id="CZKA01000031">
    <property type="protein sequence ID" value="CUR56990.1"/>
    <property type="molecule type" value="Genomic_DNA"/>
</dbReference>
<organism evidence="10">
    <name type="scientific">metagenome</name>
    <dbReference type="NCBI Taxonomy" id="256318"/>
    <lineage>
        <taxon>unclassified sequences</taxon>
        <taxon>metagenomes</taxon>
    </lineage>
</organism>
<name>A0A2P2C4S2_9ZZZZ</name>
<dbReference type="CDD" id="cd02120">
    <property type="entry name" value="PA_subtilisin_like"/>
    <property type="match status" value="1"/>
</dbReference>
<dbReference type="Pfam" id="PF02225">
    <property type="entry name" value="PA"/>
    <property type="match status" value="1"/>
</dbReference>
<dbReference type="PROSITE" id="PS51892">
    <property type="entry name" value="SUBTILASE"/>
    <property type="match status" value="1"/>
</dbReference>
<evidence type="ECO:0000259" key="6">
    <source>
        <dbReference type="Pfam" id="PF00082"/>
    </source>
</evidence>
<evidence type="ECO:0000259" key="9">
    <source>
        <dbReference type="Pfam" id="PF17766"/>
    </source>
</evidence>
<dbReference type="PROSITE" id="PS00136">
    <property type="entry name" value="SUBTILASE_ASP"/>
    <property type="match status" value="1"/>
</dbReference>
<feature type="domain" description="Inhibitor I9" evidence="8">
    <location>
        <begin position="73"/>
        <end position="121"/>
    </location>
</feature>
<evidence type="ECO:0000256" key="4">
    <source>
        <dbReference type="ARBA" id="ARBA00022801"/>
    </source>
</evidence>
<dbReference type="EC" id="3.4.21.25" evidence="10"/>
<dbReference type="GO" id="GO:0004252">
    <property type="term" value="F:serine-type endopeptidase activity"/>
    <property type="evidence" value="ECO:0007669"/>
    <property type="project" value="InterPro"/>
</dbReference>
<gene>
    <name evidence="10" type="ORF">NOCA2370063</name>
</gene>
<sequence length="707" mass="72376">MQRSAVVGSLRRWCAVATSAAALVALTTTVAEAAPEPAATPALYLVTLDGGGTTAYAGPLAAERLLERQDRVLRRVDARPPLYRWTTALNGFAVALTSGQAQAMAAMPGVVSVERNTVHRLTAGPAAGTAARSVASGDPRAGAGVVIGVIDSGIDAANPLFASVPAVVRSPRFRGECAAAVDWPAGSCTDKIVGARWFIGGFGSANVRSSSSLSPADDNGHGTLVASVAAGNPGVSVRVGAQSFGRYAGRAPRAQLAVYKACWTAPDPSGDGCATADLVTAIDRATADHVDVLNLAVAGSSSLDTVDRALLGATEGGVFVAAAAGNDRQRAYAAHAVPWVTSVGALRGRIQGGTLRWPGGSVAGATSSQRSVTARVVDASDIAAPGFSRAASASCLPGSLDAGRAAGRIVICARGDIGRVDKSSTVALADGIGMVLANARGTDVHADFQRVPTLHVSAAAARSLKIRLRTHPVTVATLRPGGTVGGPSGVARWSASGDPRGDLVKPDLIAPGVDVLGALPPAAGAHWTLFSGTSVATAQVSGEAAALLAKRPGWQPARVRSALMTTTRTTLDDASSLDQGAGRLRAEVAQRPGLVYDLDPRDYRRYLSGRLEGRDLNLPSIKAVGPVVVRRTVTNVGKRPMYYSVRARGFTTHQVSVAPVALRLAPGQSRTFTVTIAGADDRLVDSGWITWRGANGTSVRIPVVISD</sequence>
<dbReference type="InterPro" id="IPR003137">
    <property type="entry name" value="PA_domain"/>
</dbReference>
<dbReference type="SUPFAM" id="SSF52743">
    <property type="entry name" value="Subtilisin-like"/>
    <property type="match status" value="1"/>
</dbReference>
<dbReference type="Gene3D" id="3.30.70.80">
    <property type="entry name" value="Peptidase S8 propeptide/proteinase inhibitor I9"/>
    <property type="match status" value="1"/>
</dbReference>
<evidence type="ECO:0000256" key="1">
    <source>
        <dbReference type="ARBA" id="ARBA00011073"/>
    </source>
</evidence>
<dbReference type="InterPro" id="IPR000209">
    <property type="entry name" value="Peptidase_S8/S53_dom"/>
</dbReference>
<feature type="domain" description="Subtilisin-like protease fibronectin type-III" evidence="9">
    <location>
        <begin position="615"/>
        <end position="705"/>
    </location>
</feature>
<dbReference type="Gene3D" id="3.50.30.30">
    <property type="match status" value="1"/>
</dbReference>
<accession>A0A2P2C4S2</accession>
<dbReference type="Pfam" id="PF00082">
    <property type="entry name" value="Peptidase_S8"/>
    <property type="match status" value="1"/>
</dbReference>
<dbReference type="Gene3D" id="3.40.50.200">
    <property type="entry name" value="Peptidase S8/S53 domain"/>
    <property type="match status" value="1"/>
</dbReference>
<keyword evidence="3" id="KW-0732">Signal</keyword>
<dbReference type="PROSITE" id="PS00137">
    <property type="entry name" value="SUBTILASE_HIS"/>
    <property type="match status" value="1"/>
</dbReference>
<keyword evidence="4 10" id="KW-0378">Hydrolase</keyword>